<reference evidence="3" key="1">
    <citation type="submission" date="2021-01" db="EMBL/GenBank/DDBJ databases">
        <title>Deciphering the adaptive evolutionary patterns associated with biogeogrpahic diversity in the finger millet blast pathogen Magnaporthe oryzae in Eastern Africa.</title>
        <authorList>
            <person name="Onyema G."/>
            <person name="Shittu T.A."/>
            <person name="Dodsworth S."/>
            <person name="Devilliers S."/>
            <person name="Muthumeenakshi S."/>
            <person name="Sreenivasaprasad S."/>
        </authorList>
    </citation>
    <scope>NUCLEOTIDE SEQUENCE</scope>
    <source>
        <strain evidence="3">D15/s37</strain>
    </source>
</reference>
<feature type="compositionally biased region" description="Acidic residues" evidence="1">
    <location>
        <begin position="97"/>
        <end position="111"/>
    </location>
</feature>
<name>A0ABQ8NG98_PYRGI</name>
<feature type="compositionally biased region" description="Acidic residues" evidence="1">
    <location>
        <begin position="189"/>
        <end position="202"/>
    </location>
</feature>
<dbReference type="Pfam" id="PF12572">
    <property type="entry name" value="DUF3752"/>
    <property type="match status" value="1"/>
</dbReference>
<comment type="caution">
    <text evidence="3">The sequence shown here is derived from an EMBL/GenBank/DDBJ whole genome shotgun (WGS) entry which is preliminary data.</text>
</comment>
<dbReference type="PANTHER" id="PTHR46370:SF1">
    <property type="entry name" value="GPALPP MOTIFS-CONTAINING PROTEIN 1"/>
    <property type="match status" value="1"/>
</dbReference>
<evidence type="ECO:0000313" key="4">
    <source>
        <dbReference type="Proteomes" id="UP001059893"/>
    </source>
</evidence>
<feature type="compositionally biased region" description="Basic and acidic residues" evidence="1">
    <location>
        <begin position="152"/>
        <end position="166"/>
    </location>
</feature>
<keyword evidence="4" id="KW-1185">Reference proteome</keyword>
<sequence>MLGSSESNPSASPVAIHRLVLPDAILVNSQFTLLQVTRAYTNPQSKHKMSSIGPQLPLHLTKRKRTPVDDDDDDDDDSKAAGGPSQPPSKISRLTNDDEIDLDDDSSDDDFGPSAAAAGPTLPTPSAPTDNNNNKPPGPRAAGPSMPPAQHTESEADQHSKSEQPARRVLGPAAPPAAFSERPPHSPSSDEDSDDDDDDDDYGPALPTSAQAAQRAAASAAASARLAQDAEEAAAAAAPPTKRDDWMIRPPPPTNKPDPTKIRAKGFATGRAATSTAGQNPGEIGSMWTETAQERKDRILSRRGPDASSSSSSAATTANKNPGVDARDAAIRAYTSQTRGKSLYEEHQAKRKANGGARTAAEEDDPSKRAFDREKDMAVGGRVTNAQMRDLRKQAADFGGRFSKGKYL</sequence>
<dbReference type="InterPro" id="IPR022226">
    <property type="entry name" value="DUF3752"/>
</dbReference>
<evidence type="ECO:0000256" key="1">
    <source>
        <dbReference type="SAM" id="MobiDB-lite"/>
    </source>
</evidence>
<dbReference type="InterPro" id="IPR046331">
    <property type="entry name" value="GPAM1-like"/>
</dbReference>
<accession>A0ABQ8NG98</accession>
<proteinExistence type="predicted"/>
<dbReference type="Proteomes" id="UP001059893">
    <property type="component" value="Unassembled WGS sequence"/>
</dbReference>
<feature type="compositionally biased region" description="Low complexity" evidence="1">
    <location>
        <begin position="307"/>
        <end position="318"/>
    </location>
</feature>
<dbReference type="EMBL" id="JABSND010000131">
    <property type="protein sequence ID" value="KAI6296585.1"/>
    <property type="molecule type" value="Genomic_DNA"/>
</dbReference>
<dbReference type="PANTHER" id="PTHR46370">
    <property type="entry name" value="GPALPP MOTIFS-CONTAINING PROTEIN 1"/>
    <property type="match status" value="1"/>
</dbReference>
<protein>
    <recommendedName>
        <fullName evidence="2">DUF3752 domain-containing protein</fullName>
    </recommendedName>
</protein>
<feature type="compositionally biased region" description="Low complexity" evidence="1">
    <location>
        <begin position="205"/>
        <end position="240"/>
    </location>
</feature>
<feature type="domain" description="DUF3752" evidence="2">
    <location>
        <begin position="254"/>
        <end position="403"/>
    </location>
</feature>
<feature type="compositionally biased region" description="Basic and acidic residues" evidence="1">
    <location>
        <begin position="366"/>
        <end position="377"/>
    </location>
</feature>
<feature type="region of interest" description="Disordered" evidence="1">
    <location>
        <begin position="43"/>
        <end position="378"/>
    </location>
</feature>
<evidence type="ECO:0000313" key="3">
    <source>
        <dbReference type="EMBL" id="KAI6296585.1"/>
    </source>
</evidence>
<feature type="compositionally biased region" description="Basic and acidic residues" evidence="1">
    <location>
        <begin position="292"/>
        <end position="305"/>
    </location>
</feature>
<evidence type="ECO:0000259" key="2">
    <source>
        <dbReference type="Pfam" id="PF12572"/>
    </source>
</evidence>
<organism evidence="3 4">
    <name type="scientific">Pyricularia grisea</name>
    <name type="common">Crabgrass-specific blast fungus</name>
    <name type="synonym">Magnaporthe grisea</name>
    <dbReference type="NCBI Taxonomy" id="148305"/>
    <lineage>
        <taxon>Eukaryota</taxon>
        <taxon>Fungi</taxon>
        <taxon>Dikarya</taxon>
        <taxon>Ascomycota</taxon>
        <taxon>Pezizomycotina</taxon>
        <taxon>Sordariomycetes</taxon>
        <taxon>Sordariomycetidae</taxon>
        <taxon>Magnaporthales</taxon>
        <taxon>Pyriculariaceae</taxon>
        <taxon>Pyricularia</taxon>
    </lineage>
</organism>
<gene>
    <name evidence="3" type="ORF">MCOR33_006856</name>
</gene>